<organism evidence="2 3">
    <name type="scientific">Araneus ventricosus</name>
    <name type="common">Orbweaver spider</name>
    <name type="synonym">Epeira ventricosa</name>
    <dbReference type="NCBI Taxonomy" id="182803"/>
    <lineage>
        <taxon>Eukaryota</taxon>
        <taxon>Metazoa</taxon>
        <taxon>Ecdysozoa</taxon>
        <taxon>Arthropoda</taxon>
        <taxon>Chelicerata</taxon>
        <taxon>Arachnida</taxon>
        <taxon>Araneae</taxon>
        <taxon>Araneomorphae</taxon>
        <taxon>Entelegynae</taxon>
        <taxon>Araneoidea</taxon>
        <taxon>Araneidae</taxon>
        <taxon>Araneus</taxon>
    </lineage>
</organism>
<feature type="transmembrane region" description="Helical" evidence="1">
    <location>
        <begin position="68"/>
        <end position="89"/>
    </location>
</feature>
<keyword evidence="1" id="KW-0812">Transmembrane</keyword>
<comment type="caution">
    <text evidence="2">The sequence shown here is derived from an EMBL/GenBank/DDBJ whole genome shotgun (WGS) entry which is preliminary data.</text>
</comment>
<gene>
    <name evidence="2" type="ORF">AVEN_262532_1</name>
</gene>
<evidence type="ECO:0000256" key="1">
    <source>
        <dbReference type="SAM" id="Phobius"/>
    </source>
</evidence>
<dbReference type="AlphaFoldDB" id="A0A4Y2TA48"/>
<protein>
    <submittedName>
        <fullName evidence="2">Uncharacterized protein</fullName>
    </submittedName>
</protein>
<dbReference type="EMBL" id="BGPR01026961">
    <property type="protein sequence ID" value="GBN97091.1"/>
    <property type="molecule type" value="Genomic_DNA"/>
</dbReference>
<dbReference type="Proteomes" id="UP000499080">
    <property type="component" value="Unassembled WGS sequence"/>
</dbReference>
<name>A0A4Y2TA48_ARAVE</name>
<proteinExistence type="predicted"/>
<sequence>MYTHPLFGIKDPSFAARSFYKGFHAAALKTHQAGGDGKVQIQIGHPQFIRLLCNIELSGRDVARVDKIINVPSLASLIGLIGLALYRFLFRFRCY</sequence>
<evidence type="ECO:0000313" key="3">
    <source>
        <dbReference type="Proteomes" id="UP000499080"/>
    </source>
</evidence>
<accession>A0A4Y2TA48</accession>
<keyword evidence="3" id="KW-1185">Reference proteome</keyword>
<reference evidence="2 3" key="1">
    <citation type="journal article" date="2019" name="Sci. Rep.">
        <title>Orb-weaving spider Araneus ventricosus genome elucidates the spidroin gene catalogue.</title>
        <authorList>
            <person name="Kono N."/>
            <person name="Nakamura H."/>
            <person name="Ohtoshi R."/>
            <person name="Moran D.A.P."/>
            <person name="Shinohara A."/>
            <person name="Yoshida Y."/>
            <person name="Fujiwara M."/>
            <person name="Mori M."/>
            <person name="Tomita M."/>
            <person name="Arakawa K."/>
        </authorList>
    </citation>
    <scope>NUCLEOTIDE SEQUENCE [LARGE SCALE GENOMIC DNA]</scope>
</reference>
<keyword evidence="1" id="KW-0472">Membrane</keyword>
<evidence type="ECO:0000313" key="2">
    <source>
        <dbReference type="EMBL" id="GBN97091.1"/>
    </source>
</evidence>
<keyword evidence="1" id="KW-1133">Transmembrane helix</keyword>